<feature type="compositionally biased region" description="Basic and acidic residues" evidence="2">
    <location>
        <begin position="260"/>
        <end position="283"/>
    </location>
</feature>
<dbReference type="PANTHER" id="PTHR12752:SF3">
    <property type="entry name" value="PLECKSTRIN HOMOLOGY DOMAIN-CONTAINING FAMILY A MEMBER 5"/>
    <property type="match status" value="1"/>
</dbReference>
<dbReference type="AlphaFoldDB" id="A0A669CCE4"/>
<feature type="region of interest" description="Disordered" evidence="2">
    <location>
        <begin position="38"/>
        <end position="96"/>
    </location>
</feature>
<dbReference type="PROSITE" id="PS50003">
    <property type="entry name" value="PH_DOMAIN"/>
    <property type="match status" value="1"/>
</dbReference>
<keyword evidence="1" id="KW-0175">Coiled coil</keyword>
<feature type="compositionally biased region" description="Polar residues" evidence="2">
    <location>
        <begin position="302"/>
        <end position="325"/>
    </location>
</feature>
<dbReference type="InterPro" id="IPR057971">
    <property type="entry name" value="PKHA4-7_TBCA"/>
</dbReference>
<organism evidence="4 5">
    <name type="scientific">Oreochromis niloticus</name>
    <name type="common">Nile tilapia</name>
    <name type="synonym">Tilapia nilotica</name>
    <dbReference type="NCBI Taxonomy" id="8128"/>
    <lineage>
        <taxon>Eukaryota</taxon>
        <taxon>Metazoa</taxon>
        <taxon>Chordata</taxon>
        <taxon>Craniata</taxon>
        <taxon>Vertebrata</taxon>
        <taxon>Euteleostomi</taxon>
        <taxon>Actinopterygii</taxon>
        <taxon>Neopterygii</taxon>
        <taxon>Teleostei</taxon>
        <taxon>Neoteleostei</taxon>
        <taxon>Acanthomorphata</taxon>
        <taxon>Ovalentaria</taxon>
        <taxon>Cichlomorphae</taxon>
        <taxon>Cichliformes</taxon>
        <taxon>Cichlidae</taxon>
        <taxon>African cichlids</taxon>
        <taxon>Pseudocrenilabrinae</taxon>
        <taxon>Oreochromini</taxon>
        <taxon>Oreochromis</taxon>
    </lineage>
</organism>
<dbReference type="InterPro" id="IPR040392">
    <property type="entry name" value="PKHA4-7_PH"/>
</dbReference>
<feature type="compositionally biased region" description="Basic and acidic residues" evidence="2">
    <location>
        <begin position="831"/>
        <end position="845"/>
    </location>
</feature>
<evidence type="ECO:0000256" key="1">
    <source>
        <dbReference type="SAM" id="Coils"/>
    </source>
</evidence>
<protein>
    <submittedName>
        <fullName evidence="4">Pleckstrin homology domain containing A5</fullName>
    </submittedName>
</protein>
<feature type="compositionally biased region" description="Basic and acidic residues" evidence="2">
    <location>
        <begin position="903"/>
        <end position="915"/>
    </location>
</feature>
<feature type="compositionally biased region" description="Basic and acidic residues" evidence="2">
    <location>
        <begin position="231"/>
        <end position="251"/>
    </location>
</feature>
<gene>
    <name evidence="4" type="primary">PLEKHA5</name>
</gene>
<dbReference type="Ensembl" id="ENSONIT00000039866.1">
    <property type="protein sequence ID" value="ENSONIP00000044212.1"/>
    <property type="gene ID" value="ENSONIG00000008501.2"/>
</dbReference>
<sequence length="1009" mass="116024">KWRDLFHNERKVTCKHPVSGLPSQDNCIFVINEQSASKVPANEKKERPVSTMSEASNYTGGSEHAANPSSPGGRPSRPSKKIHNFGKRSNSIRRNPGAPVIKRNWLYKQDSTGMKLWKKRWFVLSDLCLFYYRDEKEEGILGSILLPSFRISMLSVDDHITRKYAFKATHPNMRTYYFCTDTAKEMESWMKVMTDAALVQSEPVKRFVRALLDKLKMEQCGPQEINHVANHRTETEIQKNERNREVDREHAAVSPTTEEEERKQRDAERYGFQKDGADRERPLTKINSIKLQPAQAAAIKANMTSPQPQTEVDGSQHSPQVNGSGEQRPANGTGVPPRQSSPHEPDRSLSRTSSMQQLEQWVRTQRGRGQDDDTRSITSYQTLPRNLPSHRVPYMPHYGDGYCSMPRNSMAQRDSICSMSPSVYEQAMGPSMTDKRRSMRDDTMWQLYEWQQRQAYGRQPGLYSNMASPKTMINLSESYNMGNTRSEISSPIYRRDMTVERRQRPPYAYLPDRRSMPAGIPIQTITAQSLQGKTPEELTLLLIKLRRQQAELNSIREHTVAQLMQLNMDGDNPKNDILSHHLQRNLMYLDNQMKENEPLIVMTHTLIENSAPRPQLYQQVRPMSPEDYREQAYTCMPEEVDTDTKLSRLCEQDKMVRIQEDKLQQLYREKHTLETALLSASQEIELGSDNPAAIQSVMQQRDLLQSGLLSTCREVSRVTAEVERLWREYDRMEGDVTMAKNNLLEQLEALGSPQTEPPSQQHVRIQKELWRIQDVMEALNKHKAQRNALDGMSFYGPKANFSKHKNEGPDYRLYKSEPELTTVAEVDENNGEDRSEYPSDREHVGNKGMSYPVGIVPPRTKSPVPDSSSIASYVTLRKSRKPDPRTERPRSAVEQQLCAVESSRPRMSVEEQLERIRRHQQGTLREKKKSLSIRGSSQENTPSRSHSFTKENHYRNTQVLADDIQELEASLRQQEVVGEQETPAEEIARLKESSQADHFNVDREVRHSS</sequence>
<dbReference type="GO" id="GO:0005829">
    <property type="term" value="C:cytosol"/>
    <property type="evidence" value="ECO:0007669"/>
    <property type="project" value="TreeGrafter"/>
</dbReference>
<dbReference type="InterPro" id="IPR011993">
    <property type="entry name" value="PH-like_dom_sf"/>
</dbReference>
<evidence type="ECO:0000313" key="5">
    <source>
        <dbReference type="Proteomes" id="UP000005207"/>
    </source>
</evidence>
<reference evidence="5" key="1">
    <citation type="submission" date="2012-01" db="EMBL/GenBank/DDBJ databases">
        <title>The Genome Sequence of Oreochromis niloticus (Nile Tilapia).</title>
        <authorList>
            <consortium name="Broad Institute Genome Assembly Team"/>
            <consortium name="Broad Institute Sequencing Platform"/>
            <person name="Di Palma F."/>
            <person name="Johnson J."/>
            <person name="Lander E.S."/>
            <person name="Lindblad-Toh K."/>
        </authorList>
    </citation>
    <scope>NUCLEOTIDE SEQUENCE [LARGE SCALE GENOMIC DNA]</scope>
</reference>
<feature type="compositionally biased region" description="Basic and acidic residues" evidence="2">
    <location>
        <begin position="881"/>
        <end position="891"/>
    </location>
</feature>
<dbReference type="GeneTree" id="ENSGT00940000155728"/>
<feature type="compositionally biased region" description="Basic residues" evidence="2">
    <location>
        <begin position="916"/>
        <end position="931"/>
    </location>
</feature>
<feature type="region of interest" description="Disordered" evidence="2">
    <location>
        <begin position="827"/>
        <end position="954"/>
    </location>
</feature>
<dbReference type="InterPro" id="IPR001849">
    <property type="entry name" value="PH_domain"/>
</dbReference>
<feature type="compositionally biased region" description="Polar residues" evidence="2">
    <location>
        <begin position="50"/>
        <end position="60"/>
    </location>
</feature>
<name>A0A669CCE4_ORENI</name>
<accession>A0A669CCE4</accession>
<dbReference type="GO" id="GO:0010314">
    <property type="term" value="F:phosphatidylinositol-5-phosphate binding"/>
    <property type="evidence" value="ECO:0007669"/>
    <property type="project" value="TreeGrafter"/>
</dbReference>
<keyword evidence="5" id="KW-1185">Reference proteome</keyword>
<feature type="compositionally biased region" description="Polar residues" evidence="2">
    <location>
        <begin position="933"/>
        <end position="946"/>
    </location>
</feature>
<feature type="compositionally biased region" description="Polar residues" evidence="2">
    <location>
        <begin position="350"/>
        <end position="363"/>
    </location>
</feature>
<reference evidence="4" key="2">
    <citation type="submission" date="2025-08" db="UniProtKB">
        <authorList>
            <consortium name="Ensembl"/>
        </authorList>
    </citation>
    <scope>IDENTIFICATION</scope>
</reference>
<dbReference type="SUPFAM" id="SSF50729">
    <property type="entry name" value="PH domain-like"/>
    <property type="match status" value="1"/>
</dbReference>
<feature type="compositionally biased region" description="Basic and acidic residues" evidence="2">
    <location>
        <begin position="986"/>
        <end position="1009"/>
    </location>
</feature>
<dbReference type="GO" id="GO:0080025">
    <property type="term" value="F:phosphatidylinositol-3,5-bisphosphate binding"/>
    <property type="evidence" value="ECO:0007669"/>
    <property type="project" value="TreeGrafter"/>
</dbReference>
<feature type="compositionally biased region" description="Basic residues" evidence="2">
    <location>
        <begin position="77"/>
        <end position="86"/>
    </location>
</feature>
<evidence type="ECO:0000259" key="3">
    <source>
        <dbReference type="PROSITE" id="PS50003"/>
    </source>
</evidence>
<dbReference type="GO" id="GO:0070273">
    <property type="term" value="F:phosphatidylinositol-4-phosphate binding"/>
    <property type="evidence" value="ECO:0007669"/>
    <property type="project" value="TreeGrafter"/>
</dbReference>
<feature type="domain" description="PH" evidence="3">
    <location>
        <begin position="99"/>
        <end position="198"/>
    </location>
</feature>
<evidence type="ECO:0000256" key="2">
    <source>
        <dbReference type="SAM" id="MobiDB-lite"/>
    </source>
</evidence>
<dbReference type="Pfam" id="PF00169">
    <property type="entry name" value="PH"/>
    <property type="match status" value="1"/>
</dbReference>
<feature type="region of interest" description="Disordered" evidence="2">
    <location>
        <begin position="971"/>
        <end position="1009"/>
    </location>
</feature>
<dbReference type="GO" id="GO:0032266">
    <property type="term" value="F:phosphatidylinositol-3-phosphate binding"/>
    <property type="evidence" value="ECO:0007669"/>
    <property type="project" value="TreeGrafter"/>
</dbReference>
<dbReference type="SMART" id="SM00233">
    <property type="entry name" value="PH"/>
    <property type="match status" value="1"/>
</dbReference>
<dbReference type="FunFam" id="2.30.29.30:FF:000083">
    <property type="entry name" value="Pleckstrin homology domain-containing family A member 5"/>
    <property type="match status" value="1"/>
</dbReference>
<feature type="region of interest" description="Disordered" evidence="2">
    <location>
        <begin position="229"/>
        <end position="392"/>
    </location>
</feature>
<dbReference type="Pfam" id="PF25541">
    <property type="entry name" value="TBCA_PH"/>
    <property type="match status" value="1"/>
</dbReference>
<proteinExistence type="predicted"/>
<evidence type="ECO:0000313" key="4">
    <source>
        <dbReference type="Ensembl" id="ENSONIP00000044212.1"/>
    </source>
</evidence>
<feature type="coiled-coil region" evidence="1">
    <location>
        <begin position="656"/>
        <end position="683"/>
    </location>
</feature>
<dbReference type="PANTHER" id="PTHR12752">
    <property type="entry name" value="PHOSPHOINOSITOL 3-PHOSPHATE-BINDING PROTEIN"/>
    <property type="match status" value="1"/>
</dbReference>
<dbReference type="Gene3D" id="2.30.29.30">
    <property type="entry name" value="Pleckstrin-homology domain (PH domain)/Phosphotyrosine-binding domain (PTB)"/>
    <property type="match status" value="1"/>
</dbReference>
<dbReference type="CDD" id="cd13248">
    <property type="entry name" value="PH_PEPP1_2_3"/>
    <property type="match status" value="1"/>
</dbReference>
<dbReference type="Proteomes" id="UP000005207">
    <property type="component" value="Linkage group LG7"/>
</dbReference>
<reference evidence="4" key="3">
    <citation type="submission" date="2025-09" db="UniProtKB">
        <authorList>
            <consortium name="Ensembl"/>
        </authorList>
    </citation>
    <scope>IDENTIFICATION</scope>
</reference>